<accession>A0A935W2W7</accession>
<sequence length="51" mass="5888">MQLLIERVTLREEGIEIIWREVGWHTLAGEMRPGTIGTELLELEQQQEALA</sequence>
<name>A0A935W2W7_9PROT</name>
<gene>
    <name evidence="1" type="ORF">IPK02_07095</name>
</gene>
<protein>
    <submittedName>
        <fullName evidence="1">Uncharacterized protein</fullName>
    </submittedName>
</protein>
<evidence type="ECO:0000313" key="2">
    <source>
        <dbReference type="Proteomes" id="UP000706151"/>
    </source>
</evidence>
<reference evidence="1 2" key="1">
    <citation type="submission" date="2020-10" db="EMBL/GenBank/DDBJ databases">
        <title>Connecting structure to function with the recovery of over 1000 high-quality activated sludge metagenome-assembled genomes encoding full-length rRNA genes using long-read sequencing.</title>
        <authorList>
            <person name="Singleton C.M."/>
            <person name="Petriglieri F."/>
            <person name="Kristensen J.M."/>
            <person name="Kirkegaard R.H."/>
            <person name="Michaelsen T.Y."/>
            <person name="Andersen M.H."/>
            <person name="Karst S.M."/>
            <person name="Dueholm M.S."/>
            <person name="Nielsen P.H."/>
            <person name="Albertsen M."/>
        </authorList>
    </citation>
    <scope>NUCLEOTIDE SEQUENCE [LARGE SCALE GENOMIC DNA]</scope>
    <source>
        <strain evidence="1">Fred_18-Q3-R57-64_BAT3C.720</strain>
    </source>
</reference>
<dbReference type="Proteomes" id="UP000706151">
    <property type="component" value="Unassembled WGS sequence"/>
</dbReference>
<dbReference type="AlphaFoldDB" id="A0A935W2W7"/>
<dbReference type="EMBL" id="JADJOT010000007">
    <property type="protein sequence ID" value="MBK7953741.1"/>
    <property type="molecule type" value="Genomic_DNA"/>
</dbReference>
<comment type="caution">
    <text evidence="1">The sequence shown here is derived from an EMBL/GenBank/DDBJ whole genome shotgun (WGS) entry which is preliminary data.</text>
</comment>
<proteinExistence type="predicted"/>
<organism evidence="1 2">
    <name type="scientific">Candidatus Accumulibacter affinis</name>
    <dbReference type="NCBI Taxonomy" id="2954384"/>
    <lineage>
        <taxon>Bacteria</taxon>
        <taxon>Pseudomonadati</taxon>
        <taxon>Pseudomonadota</taxon>
        <taxon>Betaproteobacteria</taxon>
        <taxon>Candidatus Accumulibacter</taxon>
    </lineage>
</organism>
<evidence type="ECO:0000313" key="1">
    <source>
        <dbReference type="EMBL" id="MBK7953741.1"/>
    </source>
</evidence>